<name>A0A6N4STS3_CYTH3</name>
<gene>
    <name evidence="1" type="ordered locus">CHU_2517</name>
</gene>
<dbReference type="Pfam" id="PF13585">
    <property type="entry name" value="CHU_C"/>
    <property type="match status" value="1"/>
</dbReference>
<dbReference type="KEGG" id="chu:CHU_2517"/>
<sequence length="615" mass="70107">MRESMDKLLLRLLFFLVTALFFQFNGYATHIVGGDIFIRWTGTDNRYQIILNKYVNERGYYQEIYGPDAIETVTLEFSNGNNTTVIRTEYLALISNTLLVNNNNYCVNSTIVKTSLQVYQSVVTLNEFNSYDACKVRWVQCCRSSDITNIAKLYSSSSNSYSQEQEIFLFTTKYEGKIKNTTPFFKRLNNEYFCLDALNTFDMSAADAEGDSLVYSLVSPQESNGRNVQWLSGYSGNSPVPGTVPMRIDKHTGQMIFNPSQSGTFLFGIRVFEYRNNILLSEVRKDFQFNVQSCAPNNKPVIDFGNTPLHTGAVIEVPVKGESCIPIYITDVDASQFGRSEFINVRTTSDFPSGKWNFINQLTLNPVDDTIVSNLCINPCLMEQLKATTDFNFHIIINDIRCPAQYDTLDFIVKVLVPQNAVPEVFISPSLNPQVVRVDSLLTFDVFGADADPADVLSLTIQNAQRSMNFQNVFDSTSTIRSTFSWIPNCNDLYPGIYDIYFLINDNSCIYGHADTVQQRIVVFENEVSFAGMEITNLVTPNGDGLNDFYQVRDIPVGNCSKYFKGIEIYNRWGSRVYYSQDRFFQWFPKESDGIYYYSIDLNDEVKKGWIQVTR</sequence>
<dbReference type="Proteomes" id="UP000001822">
    <property type="component" value="Chromosome"/>
</dbReference>
<reference evidence="1 2" key="1">
    <citation type="journal article" date="2007" name="Appl. Environ. Microbiol.">
        <title>Genome sequence of the cellulolytic gliding bacterium Cytophaga hutchinsonii.</title>
        <authorList>
            <person name="Xie G."/>
            <person name="Bruce D.C."/>
            <person name="Challacombe J.F."/>
            <person name="Chertkov O."/>
            <person name="Detter J.C."/>
            <person name="Gilna P."/>
            <person name="Han C.S."/>
            <person name="Lucas S."/>
            <person name="Misra M."/>
            <person name="Myers G.L."/>
            <person name="Richardson P."/>
            <person name="Tapia R."/>
            <person name="Thayer N."/>
            <person name="Thompson L.S."/>
            <person name="Brettin T.S."/>
            <person name="Henrissat B."/>
            <person name="Wilson D.B."/>
            <person name="McBride M.J."/>
        </authorList>
    </citation>
    <scope>NUCLEOTIDE SEQUENCE [LARGE SCALE GENOMIC DNA]</scope>
    <source>
        <strain evidence="2">ATCC 33406 / DSM 1761 / CIP 103989 / NBRC 15051 / NCIMB 9469 / D465</strain>
    </source>
</reference>
<dbReference type="AlphaFoldDB" id="A0A6N4STS3"/>
<evidence type="ECO:0000313" key="1">
    <source>
        <dbReference type="EMBL" id="ABG59771.1"/>
    </source>
</evidence>
<proteinExistence type="predicted"/>
<evidence type="ECO:0000313" key="2">
    <source>
        <dbReference type="Proteomes" id="UP000001822"/>
    </source>
</evidence>
<keyword evidence="2" id="KW-1185">Reference proteome</keyword>
<dbReference type="EMBL" id="CP000383">
    <property type="protein sequence ID" value="ABG59771.1"/>
    <property type="molecule type" value="Genomic_DNA"/>
</dbReference>
<evidence type="ECO:0008006" key="3">
    <source>
        <dbReference type="Google" id="ProtNLM"/>
    </source>
</evidence>
<accession>A0A6N4STS3</accession>
<protein>
    <recommendedName>
        <fullName evidence="3">Gliding motility-associated C-terminal domain-containing protein</fullName>
    </recommendedName>
</protein>
<organism evidence="1 2">
    <name type="scientific">Cytophaga hutchinsonii (strain ATCC 33406 / DSM 1761 / CIP 103989 / NBRC 15051 / NCIMB 9469 / D465)</name>
    <dbReference type="NCBI Taxonomy" id="269798"/>
    <lineage>
        <taxon>Bacteria</taxon>
        <taxon>Pseudomonadati</taxon>
        <taxon>Bacteroidota</taxon>
        <taxon>Cytophagia</taxon>
        <taxon>Cytophagales</taxon>
        <taxon>Cytophagaceae</taxon>
        <taxon>Cytophaga</taxon>
    </lineage>
</organism>